<proteinExistence type="predicted"/>
<protein>
    <submittedName>
        <fullName evidence="2">Phage virion morphogenesis protein</fullName>
    </submittedName>
</protein>
<evidence type="ECO:0000256" key="1">
    <source>
        <dbReference type="SAM" id="MobiDB-lite"/>
    </source>
</evidence>
<organism evidence="2 3">
    <name type="scientific">Orbus sasakiae</name>
    <dbReference type="NCBI Taxonomy" id="1078475"/>
    <lineage>
        <taxon>Bacteria</taxon>
        <taxon>Pseudomonadati</taxon>
        <taxon>Pseudomonadota</taxon>
        <taxon>Gammaproteobacteria</taxon>
        <taxon>Orbales</taxon>
        <taxon>Orbaceae</taxon>
        <taxon>Orbus</taxon>
    </lineage>
</organism>
<dbReference type="Pfam" id="PF05069">
    <property type="entry name" value="Phage_tail_S"/>
    <property type="match status" value="1"/>
</dbReference>
<dbReference type="InterPro" id="IPR006522">
    <property type="entry name" value="Phage_virion_morphogenesis"/>
</dbReference>
<reference evidence="3" key="1">
    <citation type="journal article" date="2019" name="Int. J. Syst. Evol. Microbiol.">
        <title>The Global Catalogue of Microorganisms (GCM) 10K type strain sequencing project: providing services to taxonomists for standard genome sequencing and annotation.</title>
        <authorList>
            <consortium name="The Broad Institute Genomics Platform"/>
            <consortium name="The Broad Institute Genome Sequencing Center for Infectious Disease"/>
            <person name="Wu L."/>
            <person name="Ma J."/>
        </authorList>
    </citation>
    <scope>NUCLEOTIDE SEQUENCE [LARGE SCALE GENOMIC DNA]</scope>
    <source>
        <strain evidence="3">JCM 18050</strain>
    </source>
</reference>
<name>A0ABP9NB17_9GAMM</name>
<evidence type="ECO:0000313" key="3">
    <source>
        <dbReference type="Proteomes" id="UP001500171"/>
    </source>
</evidence>
<dbReference type="RefSeq" id="WP_345492064.1">
    <property type="nucleotide sequence ID" value="NZ_BAABHY010000006.1"/>
</dbReference>
<sequence length="153" mass="17814">MSDVLRQYHQYTDGILSQLNSQSRTKLAREMAKKLRESNRKRMIAQVQPDGTPFTPRKQQKLRGKQGKIKRKMFSKIRTIKYLKISANANSATVSFLGNVQEIAKVHQYGLRDRVNRKAEYRIIYPKRELLGINHADLMMIEQITLAHLAHHS</sequence>
<keyword evidence="3" id="KW-1185">Reference proteome</keyword>
<feature type="compositionally biased region" description="Basic residues" evidence="1">
    <location>
        <begin position="58"/>
        <end position="68"/>
    </location>
</feature>
<gene>
    <name evidence="2" type="ORF">GCM10023211_21390</name>
</gene>
<dbReference type="Proteomes" id="UP001500171">
    <property type="component" value="Unassembled WGS sequence"/>
</dbReference>
<evidence type="ECO:0000313" key="2">
    <source>
        <dbReference type="EMBL" id="GAA5113375.1"/>
    </source>
</evidence>
<feature type="region of interest" description="Disordered" evidence="1">
    <location>
        <begin position="48"/>
        <end position="68"/>
    </location>
</feature>
<dbReference type="NCBIfam" id="TIGR01635">
    <property type="entry name" value="tail_comp_S"/>
    <property type="match status" value="1"/>
</dbReference>
<dbReference type="EMBL" id="BAABHY010000006">
    <property type="protein sequence ID" value="GAA5113375.1"/>
    <property type="molecule type" value="Genomic_DNA"/>
</dbReference>
<comment type="caution">
    <text evidence="2">The sequence shown here is derived from an EMBL/GenBank/DDBJ whole genome shotgun (WGS) entry which is preliminary data.</text>
</comment>
<accession>A0ABP9NB17</accession>